<keyword evidence="1" id="KW-0175">Coiled coil</keyword>
<evidence type="ECO:0000313" key="5">
    <source>
        <dbReference type="EMBL" id="KAJ4982070.1"/>
    </source>
</evidence>
<protein>
    <recommendedName>
        <fullName evidence="7">DUF632 domain-containing protein</fullName>
    </recommendedName>
</protein>
<comment type="caution">
    <text evidence="5">The sequence shown here is derived from an EMBL/GenBank/DDBJ whole genome shotgun (WGS) entry which is preliminary data.</text>
</comment>
<evidence type="ECO:0000259" key="4">
    <source>
        <dbReference type="Pfam" id="PF04783"/>
    </source>
</evidence>
<evidence type="ECO:0008006" key="7">
    <source>
        <dbReference type="Google" id="ProtNLM"/>
    </source>
</evidence>
<feature type="region of interest" description="Disordered" evidence="2">
    <location>
        <begin position="105"/>
        <end position="124"/>
    </location>
</feature>
<evidence type="ECO:0000259" key="3">
    <source>
        <dbReference type="Pfam" id="PF04782"/>
    </source>
</evidence>
<organism evidence="5 6">
    <name type="scientific">Protea cynaroides</name>
    <dbReference type="NCBI Taxonomy" id="273540"/>
    <lineage>
        <taxon>Eukaryota</taxon>
        <taxon>Viridiplantae</taxon>
        <taxon>Streptophyta</taxon>
        <taxon>Embryophyta</taxon>
        <taxon>Tracheophyta</taxon>
        <taxon>Spermatophyta</taxon>
        <taxon>Magnoliopsida</taxon>
        <taxon>Proteales</taxon>
        <taxon>Proteaceae</taxon>
        <taxon>Protea</taxon>
    </lineage>
</organism>
<name>A0A9Q0L4G2_9MAGN</name>
<evidence type="ECO:0000256" key="2">
    <source>
        <dbReference type="SAM" id="MobiDB-lite"/>
    </source>
</evidence>
<dbReference type="Proteomes" id="UP001141806">
    <property type="component" value="Unassembled WGS sequence"/>
</dbReference>
<dbReference type="InterPro" id="IPR006867">
    <property type="entry name" value="DUF632"/>
</dbReference>
<evidence type="ECO:0000256" key="1">
    <source>
        <dbReference type="SAM" id="Coils"/>
    </source>
</evidence>
<reference evidence="5" key="1">
    <citation type="journal article" date="2023" name="Plant J.">
        <title>The genome of the king protea, Protea cynaroides.</title>
        <authorList>
            <person name="Chang J."/>
            <person name="Duong T.A."/>
            <person name="Schoeman C."/>
            <person name="Ma X."/>
            <person name="Roodt D."/>
            <person name="Barker N."/>
            <person name="Li Z."/>
            <person name="Van de Peer Y."/>
            <person name="Mizrachi E."/>
        </authorList>
    </citation>
    <scope>NUCLEOTIDE SEQUENCE</scope>
    <source>
        <tissue evidence="5">Young leaves</tissue>
    </source>
</reference>
<dbReference type="EMBL" id="JAMYWD010000001">
    <property type="protein sequence ID" value="KAJ4982070.1"/>
    <property type="molecule type" value="Genomic_DNA"/>
</dbReference>
<feature type="region of interest" description="Disordered" evidence="2">
    <location>
        <begin position="68"/>
        <end position="90"/>
    </location>
</feature>
<evidence type="ECO:0000313" key="6">
    <source>
        <dbReference type="Proteomes" id="UP001141806"/>
    </source>
</evidence>
<feature type="coiled-coil region" evidence="1">
    <location>
        <begin position="313"/>
        <end position="352"/>
    </location>
</feature>
<accession>A0A9Q0L4G2</accession>
<dbReference type="PANTHER" id="PTHR21450">
    <property type="entry name" value="PROTEIN ALTERED PHOSPHATE STARVATION RESPONSE 1"/>
    <property type="match status" value="1"/>
</dbReference>
<feature type="compositionally biased region" description="Pro residues" evidence="2">
    <location>
        <begin position="74"/>
        <end position="90"/>
    </location>
</feature>
<gene>
    <name evidence="5" type="ORF">NE237_032907</name>
</gene>
<feature type="domain" description="DUF632" evidence="3">
    <location>
        <begin position="225"/>
        <end position="527"/>
    </location>
</feature>
<feature type="domain" description="DUF630" evidence="4">
    <location>
        <begin position="1"/>
        <end position="59"/>
    </location>
</feature>
<dbReference type="PANTHER" id="PTHR21450:SF21">
    <property type="entry name" value="REDUCTASE SUBUNIT C, PUTATIVE (DUF630 AND DUF632)-RELATED"/>
    <property type="match status" value="1"/>
</dbReference>
<sequence>MGCVASKIDKEERVQRCKERKRLMKQLVGFREQFAATQMTYLQALKNTGITLRQFTEAETLELEDTPFGLAAPRSPPPLPPSPPPPPPFSPDLRKVVKVEEEEAVQEESIEIDEESSSCTTPPPPPILSSSWDFWDPFGPSSLSPVLQKKREVVQQEEEEEWAETRTEFDEEEQAEEVAADILLNSLPEKPPVAELVDDCSSMVSWYTKDTADMAIVVSRNKKTLAGIMRELDDYFLKASDGGKEIAVLLDINRGDSLYQNIGESSRKRCKSAKVFSSLSWSWSSRSLQASRDSIELQGPSETCKLGALCITLDKLYAEEQRLYEEVKQEELAKLEYEKKTLLLQKQEAEDQELPRIEKTQLSIECLQTDIMCLQQSISRTCASILKLRDEELHPQLVELALGLMHMWRTMYECHQVQNHISQQICHLTDHPNADPTTDYHRQATAQLETEVTAWYNSFGNLLRSQREYVRALNKWIQLTDCLEDGQQRSDQPCGVQALCEEWQIALERLPDKVASEAIKSFVSVIQSIILQQAEERDLQKKSDRLERRLHKELSSLYEMEMKLDVNFTGNADSTLGLKHPLSVKRSKTEAFKKRVEDGKVKYLNSVQVSRAMTLNNLQTSLPNVFQALTGFSSVCAQAFEAIQSRATSIACHTGGL</sequence>
<keyword evidence="6" id="KW-1185">Reference proteome</keyword>
<dbReference type="AlphaFoldDB" id="A0A9Q0L4G2"/>
<dbReference type="Pfam" id="PF04782">
    <property type="entry name" value="DUF632"/>
    <property type="match status" value="1"/>
</dbReference>
<dbReference type="InterPro" id="IPR006868">
    <property type="entry name" value="DUF630"/>
</dbReference>
<proteinExistence type="predicted"/>
<dbReference type="Pfam" id="PF04783">
    <property type="entry name" value="DUF630"/>
    <property type="match status" value="1"/>
</dbReference>
<feature type="compositionally biased region" description="Acidic residues" evidence="2">
    <location>
        <begin position="105"/>
        <end position="116"/>
    </location>
</feature>
<dbReference type="OrthoDB" id="1919226at2759"/>